<dbReference type="GO" id="GO:0004722">
    <property type="term" value="F:protein serine/threonine phosphatase activity"/>
    <property type="evidence" value="ECO:0007669"/>
    <property type="project" value="UniProtKB-EC"/>
</dbReference>
<evidence type="ECO:0000256" key="2">
    <source>
        <dbReference type="SAM" id="MobiDB-lite"/>
    </source>
</evidence>
<dbReference type="PANTHER" id="PTHR43156:SF2">
    <property type="entry name" value="STAGE II SPORULATION PROTEIN E"/>
    <property type="match status" value="1"/>
</dbReference>
<dbReference type="EC" id="3.1.3.16" evidence="5"/>
<dbReference type="RefSeq" id="WP_378283874.1">
    <property type="nucleotide sequence ID" value="NZ_JBHSON010000029.1"/>
</dbReference>
<dbReference type="InterPro" id="IPR052016">
    <property type="entry name" value="Bact_Sigma-Reg"/>
</dbReference>
<feature type="region of interest" description="Disordered" evidence="2">
    <location>
        <begin position="142"/>
        <end position="166"/>
    </location>
</feature>
<dbReference type="Gene3D" id="3.60.40.10">
    <property type="entry name" value="PPM-type phosphatase domain"/>
    <property type="match status" value="1"/>
</dbReference>
<evidence type="ECO:0000256" key="1">
    <source>
        <dbReference type="ARBA" id="ARBA00022801"/>
    </source>
</evidence>
<evidence type="ECO:0000313" key="5">
    <source>
        <dbReference type="EMBL" id="MFC5748232.1"/>
    </source>
</evidence>
<dbReference type="EMBL" id="JBHSON010000029">
    <property type="protein sequence ID" value="MFC5748232.1"/>
    <property type="molecule type" value="Genomic_DNA"/>
</dbReference>
<dbReference type="SUPFAM" id="SSF81606">
    <property type="entry name" value="PP2C-like"/>
    <property type="match status" value="1"/>
</dbReference>
<dbReference type="PANTHER" id="PTHR43156">
    <property type="entry name" value="STAGE II SPORULATION PROTEIN E-RELATED"/>
    <property type="match status" value="1"/>
</dbReference>
<protein>
    <submittedName>
        <fullName evidence="5">PP2C family protein-serine/threonine phosphatase</fullName>
        <ecNumber evidence="5">3.1.3.16</ecNumber>
    </submittedName>
</protein>
<keyword evidence="3" id="KW-0812">Transmembrane</keyword>
<organism evidence="5 6">
    <name type="scientific">Actinomadura rugatobispora</name>
    <dbReference type="NCBI Taxonomy" id="1994"/>
    <lineage>
        <taxon>Bacteria</taxon>
        <taxon>Bacillati</taxon>
        <taxon>Actinomycetota</taxon>
        <taxon>Actinomycetes</taxon>
        <taxon>Streptosporangiales</taxon>
        <taxon>Thermomonosporaceae</taxon>
        <taxon>Actinomadura</taxon>
    </lineage>
</organism>
<dbReference type="Pfam" id="PF07228">
    <property type="entry name" value="SpoIIE"/>
    <property type="match status" value="1"/>
</dbReference>
<keyword evidence="3" id="KW-1133">Transmembrane helix</keyword>
<dbReference type="SMART" id="SM00331">
    <property type="entry name" value="PP2C_SIG"/>
    <property type="match status" value="1"/>
</dbReference>
<feature type="transmembrane region" description="Helical" evidence="3">
    <location>
        <begin position="20"/>
        <end position="37"/>
    </location>
</feature>
<proteinExistence type="predicted"/>
<comment type="caution">
    <text evidence="5">The sequence shown here is derived from an EMBL/GenBank/DDBJ whole genome shotgun (WGS) entry which is preliminary data.</text>
</comment>
<accession>A0ABW1A0N2</accession>
<name>A0ABW1A0N2_9ACTN</name>
<evidence type="ECO:0000259" key="4">
    <source>
        <dbReference type="SMART" id="SM00331"/>
    </source>
</evidence>
<feature type="transmembrane region" description="Helical" evidence="3">
    <location>
        <begin position="69"/>
        <end position="89"/>
    </location>
</feature>
<keyword evidence="1 5" id="KW-0378">Hydrolase</keyword>
<evidence type="ECO:0000313" key="6">
    <source>
        <dbReference type="Proteomes" id="UP001596074"/>
    </source>
</evidence>
<evidence type="ECO:0000256" key="3">
    <source>
        <dbReference type="SAM" id="Phobius"/>
    </source>
</evidence>
<keyword evidence="3" id="KW-0472">Membrane</keyword>
<dbReference type="InterPro" id="IPR036457">
    <property type="entry name" value="PPM-type-like_dom_sf"/>
</dbReference>
<reference evidence="6" key="1">
    <citation type="journal article" date="2019" name="Int. J. Syst. Evol. Microbiol.">
        <title>The Global Catalogue of Microorganisms (GCM) 10K type strain sequencing project: providing services to taxonomists for standard genome sequencing and annotation.</title>
        <authorList>
            <consortium name="The Broad Institute Genomics Platform"/>
            <consortium name="The Broad Institute Genome Sequencing Center for Infectious Disease"/>
            <person name="Wu L."/>
            <person name="Ma J."/>
        </authorList>
    </citation>
    <scope>NUCLEOTIDE SEQUENCE [LARGE SCALE GENOMIC DNA]</scope>
    <source>
        <strain evidence="6">KCTC 42087</strain>
    </source>
</reference>
<gene>
    <name evidence="5" type="ORF">ACFPZN_21605</name>
</gene>
<dbReference type="InterPro" id="IPR001932">
    <property type="entry name" value="PPM-type_phosphatase-like_dom"/>
</dbReference>
<sequence>MPAAVIPAAVIGVLDLLLGSPYSLLPLLAAVPALALLRPAEPRRVLVVAVAVAVAAVPSAVQYGPDRPVSVSTSLLAAAISTLMLWIVCRRHQRGERDRAELRRVADTMRRAVLRPVPGRLGPVTAEVRYLAAAEHAPRSAVPGAGTRARVRAGVRGRPRPDGEGAGVGGDLYDMVATPFGVRVIVGDVMGKGLPAVEAVADVLGAFRELAQHERDLAAVAVRLDAFLGTRGREEEFVTVLLAEVPGEGGIARLVNCGHPPPLLLSDGAVAFADLPAYASSPPLGLLRVAGSDGPVAHATVPFGPGDGLLLYTDGVGEARDPEGRFYPLAERVAVLNRQGPRGLVRRLERDLRAHVGGDPGDDAALLLVRMEPVPVPLPGSPYEPPHALT</sequence>
<feature type="compositionally biased region" description="Basic residues" evidence="2">
    <location>
        <begin position="149"/>
        <end position="158"/>
    </location>
</feature>
<keyword evidence="6" id="KW-1185">Reference proteome</keyword>
<dbReference type="Proteomes" id="UP001596074">
    <property type="component" value="Unassembled WGS sequence"/>
</dbReference>
<feature type="domain" description="PPM-type phosphatase" evidence="4">
    <location>
        <begin position="150"/>
        <end position="371"/>
    </location>
</feature>
<feature type="transmembrane region" description="Helical" evidence="3">
    <location>
        <begin position="44"/>
        <end position="63"/>
    </location>
</feature>